<name>A0ABX5SQ70_9MICO</name>
<reference evidence="1 2" key="1">
    <citation type="submission" date="2019-03" db="EMBL/GenBank/DDBJ databases">
        <authorList>
            <person name="Dong K."/>
        </authorList>
    </citation>
    <scope>NUCLEOTIDE SEQUENCE [LARGE SCALE GENOMIC DNA]</scope>
    <source>
        <strain evidence="2">dk512</strain>
    </source>
</reference>
<dbReference type="EMBL" id="CP038266">
    <property type="protein sequence ID" value="QBR87402.1"/>
    <property type="molecule type" value="Genomic_DNA"/>
</dbReference>
<accession>A0ABX5SQ70</accession>
<evidence type="ECO:0000313" key="1">
    <source>
        <dbReference type="EMBL" id="QBR87402.1"/>
    </source>
</evidence>
<organism evidence="1 2">
    <name type="scientific">Microbacterium wangchenii</name>
    <dbReference type="NCBI Taxonomy" id="2541726"/>
    <lineage>
        <taxon>Bacteria</taxon>
        <taxon>Bacillati</taxon>
        <taxon>Actinomycetota</taxon>
        <taxon>Actinomycetes</taxon>
        <taxon>Micrococcales</taxon>
        <taxon>Microbacteriaceae</taxon>
        <taxon>Microbacterium</taxon>
    </lineage>
</organism>
<protein>
    <submittedName>
        <fullName evidence="1">Uncharacterized protein</fullName>
    </submittedName>
</protein>
<dbReference type="InterPro" id="IPR027417">
    <property type="entry name" value="P-loop_NTPase"/>
</dbReference>
<evidence type="ECO:0000313" key="2">
    <source>
        <dbReference type="Proteomes" id="UP000295748"/>
    </source>
</evidence>
<proteinExistence type="predicted"/>
<dbReference type="Proteomes" id="UP000295748">
    <property type="component" value="Chromosome"/>
</dbReference>
<dbReference type="Gene3D" id="3.40.50.300">
    <property type="entry name" value="P-loop containing nucleotide triphosphate hydrolases"/>
    <property type="match status" value="2"/>
</dbReference>
<sequence length="331" mass="35682">MAEGVASGFVDIDQLGMCYPPPAGDPDRWALKERALTAVAGEFARAGVARLVVSGVAWPDDPPPTIPGISVHSVWLDASEETRRERLDVRRNEPEQVERSLAAGTAEAARVHPAWERVDTERRSAAATAEDVLARWRVTAMPGESAEPAGPDAGLGGGRVLWITGPRLAGASRIGWEVATHDWEAGRRVGFADVRQLSFAWNVDRPVGLANLARVHATFQQAGARRFVAVAPWEIEPEAVRAALPTSEVVFLRLSAPDAERRARALSRRDEGGPLLAGDDILHASDAVIARIIHTSGARWKVPPRDEEQIIEVGDLSLADAVAAVRRSSGW</sequence>
<gene>
    <name evidence="1" type="ORF">E4K62_01000</name>
</gene>
<keyword evidence="2" id="KW-1185">Reference proteome</keyword>